<evidence type="ECO:0000313" key="2">
    <source>
        <dbReference type="EnsemblMetazoa" id="AMIN004651-PA"/>
    </source>
</evidence>
<dbReference type="Proteomes" id="UP000075920">
    <property type="component" value="Unassembled WGS sequence"/>
</dbReference>
<dbReference type="STRING" id="112268.A0A182W2U1"/>
<dbReference type="VEuPathDB" id="VectorBase:AMIN004651"/>
<dbReference type="PANTHER" id="PTHR16043:SF1">
    <property type="entry name" value="DALR ANTICODON-BINDING DOMAIN-CONTAINING PROTEIN 3"/>
    <property type="match status" value="1"/>
</dbReference>
<dbReference type="InterPro" id="IPR008909">
    <property type="entry name" value="DALR_anticod-bd"/>
</dbReference>
<dbReference type="GO" id="GO:0006420">
    <property type="term" value="P:arginyl-tRNA aminoacylation"/>
    <property type="evidence" value="ECO:0007669"/>
    <property type="project" value="InterPro"/>
</dbReference>
<dbReference type="GO" id="GO:0005524">
    <property type="term" value="F:ATP binding"/>
    <property type="evidence" value="ECO:0007669"/>
    <property type="project" value="InterPro"/>
</dbReference>
<dbReference type="GO" id="GO:0106217">
    <property type="term" value="P:tRNA C3-cytosine methylation"/>
    <property type="evidence" value="ECO:0007669"/>
    <property type="project" value="TreeGrafter"/>
</dbReference>
<dbReference type="InterPro" id="IPR037380">
    <property type="entry name" value="DALRD3"/>
</dbReference>
<dbReference type="AlphaFoldDB" id="A0A182W2U1"/>
<dbReference type="GO" id="GO:0004814">
    <property type="term" value="F:arginine-tRNA ligase activity"/>
    <property type="evidence" value="ECO:0007669"/>
    <property type="project" value="InterPro"/>
</dbReference>
<protein>
    <recommendedName>
        <fullName evidence="1">DALR anticodon binding domain-containing protein</fullName>
    </recommendedName>
</protein>
<dbReference type="Pfam" id="PF05746">
    <property type="entry name" value="DALR_1"/>
    <property type="match status" value="1"/>
</dbReference>
<dbReference type="EnsemblMetazoa" id="AMIN004651-RA">
    <property type="protein sequence ID" value="AMIN004651-PA"/>
    <property type="gene ID" value="AMIN004651"/>
</dbReference>
<proteinExistence type="predicted"/>
<name>A0A182W2U1_9DIPT</name>
<evidence type="ECO:0000259" key="1">
    <source>
        <dbReference type="SMART" id="SM00836"/>
    </source>
</evidence>
<organism evidence="2 3">
    <name type="scientific">Anopheles minimus</name>
    <dbReference type="NCBI Taxonomy" id="112268"/>
    <lineage>
        <taxon>Eukaryota</taxon>
        <taxon>Metazoa</taxon>
        <taxon>Ecdysozoa</taxon>
        <taxon>Arthropoda</taxon>
        <taxon>Hexapoda</taxon>
        <taxon>Insecta</taxon>
        <taxon>Pterygota</taxon>
        <taxon>Neoptera</taxon>
        <taxon>Endopterygota</taxon>
        <taxon>Diptera</taxon>
        <taxon>Nematocera</taxon>
        <taxon>Culicoidea</taxon>
        <taxon>Culicidae</taxon>
        <taxon>Anophelinae</taxon>
        <taxon>Anopheles</taxon>
    </lineage>
</organism>
<accession>A0A182W2U1</accession>
<dbReference type="InterPro" id="IPR009080">
    <property type="entry name" value="tRNAsynth_Ia_anticodon-bd"/>
</dbReference>
<sequence length="404" mass="46164">MDGILSETKKQLKDYLEDLGHSIAIKVLDKKLAEMGDLLVNSKTDSELHMDEPALIDASKGWPLPIAAVTVVHSSAHIWFDRVAAFRAALLLKEWEFDRRPTNGAKVYVEEPTTEECGTISMTEFRANIMRKSIKKCFHHCNYIIVEKTDLMDNVIPSDVTHVKVVHQRSKSTASPHVEVLCGAVLSGNETQNAAQYIQQRANDMHLTALHRYGLRMPDTIKLRELVSSLGRSAAIVDMLQMKHTHVIDMRTQQEIMRNQCTSKGASFILYNYARLASILKKHAVLVDQNKLLDVPPVHEIDFSLLVEPEEWQLLYAFLIRFPDIVGQTIGYGNSPQIGLYHMLNFTLCLIKCLSKYYRRVRILTENRPKLQPVMFARLCLIRAVFDMMKVILNIFDMEPVEEM</sequence>
<feature type="domain" description="DALR anticodon binding" evidence="1">
    <location>
        <begin position="269"/>
        <end position="404"/>
    </location>
</feature>
<dbReference type="Gene3D" id="1.10.730.10">
    <property type="entry name" value="Isoleucyl-tRNA Synthetase, Domain 1"/>
    <property type="match status" value="1"/>
</dbReference>
<reference evidence="3" key="1">
    <citation type="submission" date="2013-03" db="EMBL/GenBank/DDBJ databases">
        <title>The Genome Sequence of Anopheles minimus MINIMUS1.</title>
        <authorList>
            <consortium name="The Broad Institute Genomics Platform"/>
            <person name="Neafsey D.E."/>
            <person name="Walton C."/>
            <person name="Walker B."/>
            <person name="Young S.K."/>
            <person name="Zeng Q."/>
            <person name="Gargeya S."/>
            <person name="Fitzgerald M."/>
            <person name="Haas B."/>
            <person name="Abouelleil A."/>
            <person name="Allen A.W."/>
            <person name="Alvarado L."/>
            <person name="Arachchi H.M."/>
            <person name="Berlin A.M."/>
            <person name="Chapman S.B."/>
            <person name="Gainer-Dewar J."/>
            <person name="Goldberg J."/>
            <person name="Griggs A."/>
            <person name="Gujja S."/>
            <person name="Hansen M."/>
            <person name="Howarth C."/>
            <person name="Imamovic A."/>
            <person name="Ireland A."/>
            <person name="Larimer J."/>
            <person name="McCowan C."/>
            <person name="Murphy C."/>
            <person name="Pearson M."/>
            <person name="Poon T.W."/>
            <person name="Priest M."/>
            <person name="Roberts A."/>
            <person name="Saif S."/>
            <person name="Shea T."/>
            <person name="Sisk P."/>
            <person name="Sykes S."/>
            <person name="Wortman J."/>
            <person name="Nusbaum C."/>
            <person name="Birren B."/>
        </authorList>
    </citation>
    <scope>NUCLEOTIDE SEQUENCE [LARGE SCALE GENOMIC DNA]</scope>
    <source>
        <strain evidence="3">MINIMUS1</strain>
    </source>
</reference>
<reference evidence="2" key="2">
    <citation type="submission" date="2020-05" db="UniProtKB">
        <authorList>
            <consortium name="EnsemblMetazoa"/>
        </authorList>
    </citation>
    <scope>IDENTIFICATION</scope>
    <source>
        <strain evidence="2">MINIMUS1</strain>
    </source>
</reference>
<dbReference type="SUPFAM" id="SSF47323">
    <property type="entry name" value="Anticodon-binding domain of a subclass of class I aminoacyl-tRNA synthetases"/>
    <property type="match status" value="1"/>
</dbReference>
<dbReference type="GO" id="GO:0000049">
    <property type="term" value="F:tRNA binding"/>
    <property type="evidence" value="ECO:0007669"/>
    <property type="project" value="TreeGrafter"/>
</dbReference>
<keyword evidence="3" id="KW-1185">Reference proteome</keyword>
<dbReference type="PANTHER" id="PTHR16043">
    <property type="entry name" value="DALRD3 PROTEIN"/>
    <property type="match status" value="1"/>
</dbReference>
<evidence type="ECO:0000313" key="3">
    <source>
        <dbReference type="Proteomes" id="UP000075920"/>
    </source>
</evidence>
<dbReference type="SMART" id="SM00836">
    <property type="entry name" value="DALR_1"/>
    <property type="match status" value="1"/>
</dbReference>